<keyword evidence="3" id="KW-1185">Reference proteome</keyword>
<dbReference type="EMBL" id="KN838890">
    <property type="protein sequence ID" value="KIJ92722.1"/>
    <property type="molecule type" value="Genomic_DNA"/>
</dbReference>
<accession>A0A0C9X8P8</accession>
<dbReference type="HOGENOM" id="CLU_062880_0_0_1"/>
<feature type="transmembrane region" description="Helical" evidence="1">
    <location>
        <begin position="67"/>
        <end position="86"/>
    </location>
</feature>
<keyword evidence="1" id="KW-1133">Transmembrane helix</keyword>
<name>A0A0C9X8P8_9AGAR</name>
<sequence length="266" mass="29706">MTPSDAKLKFDEQYNLVTSYCIPPMILAFLRLLFALYTFVVLLYIIIWDGVHHDGAQSYLSYFTNLSYIGICAYFFASGVQTFSYARNLKNGVEGYPLQRWPRALQYLHVALYCTITTLPILVTIVYWVLLSSSSTFATPFSSWSNISKHALNSGFALFELLCTNVGPYPWTDLPAVLVILVGYLGVAYITHATQGIYTYSFLDPKKQGKKLAVYIIGIAVGACIIFLIARGIIVLRVRLTKGSRKASITEASEPLVDEEKKSESA</sequence>
<protein>
    <submittedName>
        <fullName evidence="2">Unplaced genomic scaffold K443scaffold_355, whole genome shotgun sequence</fullName>
    </submittedName>
</protein>
<feature type="transmembrane region" description="Helical" evidence="1">
    <location>
        <begin position="174"/>
        <end position="192"/>
    </location>
</feature>
<gene>
    <name evidence="2" type="ORF">K443DRAFT_422790</name>
</gene>
<feature type="transmembrane region" description="Helical" evidence="1">
    <location>
        <begin position="150"/>
        <end position="167"/>
    </location>
</feature>
<dbReference type="OrthoDB" id="419711at2759"/>
<organism evidence="2 3">
    <name type="scientific">Laccaria amethystina LaAM-08-1</name>
    <dbReference type="NCBI Taxonomy" id="1095629"/>
    <lineage>
        <taxon>Eukaryota</taxon>
        <taxon>Fungi</taxon>
        <taxon>Dikarya</taxon>
        <taxon>Basidiomycota</taxon>
        <taxon>Agaricomycotina</taxon>
        <taxon>Agaricomycetes</taxon>
        <taxon>Agaricomycetidae</taxon>
        <taxon>Agaricales</taxon>
        <taxon>Agaricineae</taxon>
        <taxon>Hydnangiaceae</taxon>
        <taxon>Laccaria</taxon>
    </lineage>
</organism>
<feature type="transmembrane region" description="Helical" evidence="1">
    <location>
        <begin position="212"/>
        <end position="236"/>
    </location>
</feature>
<keyword evidence="1" id="KW-0472">Membrane</keyword>
<dbReference type="Proteomes" id="UP000054477">
    <property type="component" value="Unassembled WGS sequence"/>
</dbReference>
<evidence type="ECO:0000256" key="1">
    <source>
        <dbReference type="SAM" id="Phobius"/>
    </source>
</evidence>
<dbReference type="PANTHER" id="PTHR12242:SF1">
    <property type="entry name" value="MYND-TYPE DOMAIN-CONTAINING PROTEIN"/>
    <property type="match status" value="1"/>
</dbReference>
<reference evidence="2 3" key="1">
    <citation type="submission" date="2014-04" db="EMBL/GenBank/DDBJ databases">
        <authorList>
            <consortium name="DOE Joint Genome Institute"/>
            <person name="Kuo A."/>
            <person name="Kohler A."/>
            <person name="Nagy L.G."/>
            <person name="Floudas D."/>
            <person name="Copeland A."/>
            <person name="Barry K.W."/>
            <person name="Cichocki N."/>
            <person name="Veneault-Fourrey C."/>
            <person name="LaButti K."/>
            <person name="Lindquist E.A."/>
            <person name="Lipzen A."/>
            <person name="Lundell T."/>
            <person name="Morin E."/>
            <person name="Murat C."/>
            <person name="Sun H."/>
            <person name="Tunlid A."/>
            <person name="Henrissat B."/>
            <person name="Grigoriev I.V."/>
            <person name="Hibbett D.S."/>
            <person name="Martin F."/>
            <person name="Nordberg H.P."/>
            <person name="Cantor M.N."/>
            <person name="Hua S.X."/>
        </authorList>
    </citation>
    <scope>NUCLEOTIDE SEQUENCE [LARGE SCALE GENOMIC DNA]</scope>
    <source>
        <strain evidence="2 3">LaAM-08-1</strain>
    </source>
</reference>
<feature type="transmembrane region" description="Helical" evidence="1">
    <location>
        <begin position="21"/>
        <end position="47"/>
    </location>
</feature>
<proteinExistence type="predicted"/>
<dbReference type="AlphaFoldDB" id="A0A0C9X8P8"/>
<keyword evidence="1" id="KW-0812">Transmembrane</keyword>
<dbReference type="GO" id="GO:0016020">
    <property type="term" value="C:membrane"/>
    <property type="evidence" value="ECO:0007669"/>
    <property type="project" value="TreeGrafter"/>
</dbReference>
<evidence type="ECO:0000313" key="2">
    <source>
        <dbReference type="EMBL" id="KIJ92722.1"/>
    </source>
</evidence>
<dbReference type="STRING" id="1095629.A0A0C9X8P8"/>
<feature type="transmembrane region" description="Helical" evidence="1">
    <location>
        <begin position="107"/>
        <end position="130"/>
    </location>
</feature>
<evidence type="ECO:0000313" key="3">
    <source>
        <dbReference type="Proteomes" id="UP000054477"/>
    </source>
</evidence>
<dbReference type="PANTHER" id="PTHR12242">
    <property type="entry name" value="OS02G0130600 PROTEIN-RELATED"/>
    <property type="match status" value="1"/>
</dbReference>
<reference evidence="3" key="2">
    <citation type="submission" date="2015-01" db="EMBL/GenBank/DDBJ databases">
        <title>Evolutionary Origins and Diversification of the Mycorrhizal Mutualists.</title>
        <authorList>
            <consortium name="DOE Joint Genome Institute"/>
            <consortium name="Mycorrhizal Genomics Consortium"/>
            <person name="Kohler A."/>
            <person name="Kuo A."/>
            <person name="Nagy L.G."/>
            <person name="Floudas D."/>
            <person name="Copeland A."/>
            <person name="Barry K.W."/>
            <person name="Cichocki N."/>
            <person name="Veneault-Fourrey C."/>
            <person name="LaButti K."/>
            <person name="Lindquist E.A."/>
            <person name="Lipzen A."/>
            <person name="Lundell T."/>
            <person name="Morin E."/>
            <person name="Murat C."/>
            <person name="Riley R."/>
            <person name="Ohm R."/>
            <person name="Sun H."/>
            <person name="Tunlid A."/>
            <person name="Henrissat B."/>
            <person name="Grigoriev I.V."/>
            <person name="Hibbett D.S."/>
            <person name="Martin F."/>
        </authorList>
    </citation>
    <scope>NUCLEOTIDE SEQUENCE [LARGE SCALE GENOMIC DNA]</scope>
    <source>
        <strain evidence="3">LaAM-08-1</strain>
    </source>
</reference>